<protein>
    <recommendedName>
        <fullName evidence="3">cysteine desulfurase</fullName>
        <ecNumber evidence="3">2.8.1.7</ecNumber>
    </recommendedName>
</protein>
<dbReference type="InterPro" id="IPR015421">
    <property type="entry name" value="PyrdxlP-dep_Trfase_major"/>
</dbReference>
<dbReference type="FunFam" id="3.40.640.10:FF:000003">
    <property type="entry name" value="Cysteine desulfurase IscS"/>
    <property type="match status" value="1"/>
</dbReference>
<evidence type="ECO:0000256" key="6">
    <source>
        <dbReference type="ARBA" id="ARBA00022723"/>
    </source>
</evidence>
<dbReference type="GO" id="GO:0005506">
    <property type="term" value="F:iron ion binding"/>
    <property type="evidence" value="ECO:0007669"/>
    <property type="project" value="InterPro"/>
</dbReference>
<dbReference type="InterPro" id="IPR015424">
    <property type="entry name" value="PyrdxlP-dep_Trfase"/>
</dbReference>
<keyword evidence="14" id="KW-1185">Reference proteome</keyword>
<dbReference type="PANTHER" id="PTHR11601">
    <property type="entry name" value="CYSTEINE DESULFURYLASE FAMILY MEMBER"/>
    <property type="match status" value="1"/>
</dbReference>
<evidence type="ECO:0000256" key="7">
    <source>
        <dbReference type="ARBA" id="ARBA00022898"/>
    </source>
</evidence>
<comment type="catalytic activity">
    <reaction evidence="10">
        <text>(sulfur carrier)-H + L-cysteine = (sulfur carrier)-SH + L-alanine</text>
        <dbReference type="Rhea" id="RHEA:43892"/>
        <dbReference type="Rhea" id="RHEA-COMP:14737"/>
        <dbReference type="Rhea" id="RHEA-COMP:14739"/>
        <dbReference type="ChEBI" id="CHEBI:29917"/>
        <dbReference type="ChEBI" id="CHEBI:35235"/>
        <dbReference type="ChEBI" id="CHEBI:57972"/>
        <dbReference type="ChEBI" id="CHEBI:64428"/>
        <dbReference type="EC" id="2.8.1.7"/>
    </reaction>
</comment>
<comment type="cofactor">
    <cofactor evidence="1">
        <name>pyridoxal 5'-phosphate</name>
        <dbReference type="ChEBI" id="CHEBI:597326"/>
    </cofactor>
</comment>
<dbReference type="EMBL" id="SLWY01000005">
    <property type="protein sequence ID" value="TCO82402.1"/>
    <property type="molecule type" value="Genomic_DNA"/>
</dbReference>
<accession>A0A4R2L8L2</accession>
<evidence type="ECO:0000313" key="13">
    <source>
        <dbReference type="EMBL" id="TCO82402.1"/>
    </source>
</evidence>
<dbReference type="GO" id="GO:0051537">
    <property type="term" value="F:2 iron, 2 sulfur cluster binding"/>
    <property type="evidence" value="ECO:0007669"/>
    <property type="project" value="UniProtKB-KW"/>
</dbReference>
<evidence type="ECO:0000259" key="11">
    <source>
        <dbReference type="Pfam" id="PF00266"/>
    </source>
</evidence>
<evidence type="ECO:0000259" key="12">
    <source>
        <dbReference type="Pfam" id="PF01592"/>
    </source>
</evidence>
<dbReference type="Pfam" id="PF00266">
    <property type="entry name" value="Aminotran_5"/>
    <property type="match status" value="1"/>
</dbReference>
<dbReference type="InterPro" id="IPR000192">
    <property type="entry name" value="Aminotrans_V_dom"/>
</dbReference>
<feature type="domain" description="NIF system FeS cluster assembly NifU N-terminal" evidence="12">
    <location>
        <begin position="402"/>
        <end position="519"/>
    </location>
</feature>
<organism evidence="13 14">
    <name type="scientific">Plasticicumulans lactativorans</name>
    <dbReference type="NCBI Taxonomy" id="1133106"/>
    <lineage>
        <taxon>Bacteria</taxon>
        <taxon>Pseudomonadati</taxon>
        <taxon>Pseudomonadota</taxon>
        <taxon>Gammaproteobacteria</taxon>
        <taxon>Candidatus Competibacteraceae</taxon>
        <taxon>Plasticicumulans</taxon>
    </lineage>
</organism>
<dbReference type="Pfam" id="PF01592">
    <property type="entry name" value="NifU_N"/>
    <property type="match status" value="1"/>
</dbReference>
<comment type="caution">
    <text evidence="13">The sequence shown here is derived from an EMBL/GenBank/DDBJ whole genome shotgun (WGS) entry which is preliminary data.</text>
</comment>
<dbReference type="Gene3D" id="3.40.640.10">
    <property type="entry name" value="Type I PLP-dependent aspartate aminotransferase-like (Major domain)"/>
    <property type="match status" value="1"/>
</dbReference>
<dbReference type="GO" id="GO:0016226">
    <property type="term" value="P:iron-sulfur cluster assembly"/>
    <property type="evidence" value="ECO:0007669"/>
    <property type="project" value="InterPro"/>
</dbReference>
<evidence type="ECO:0000313" key="14">
    <source>
        <dbReference type="Proteomes" id="UP000295765"/>
    </source>
</evidence>
<dbReference type="PANTHER" id="PTHR11601:SF34">
    <property type="entry name" value="CYSTEINE DESULFURASE"/>
    <property type="match status" value="1"/>
</dbReference>
<keyword evidence="5" id="KW-0001">2Fe-2S</keyword>
<proteinExistence type="inferred from homology"/>
<evidence type="ECO:0000256" key="1">
    <source>
        <dbReference type="ARBA" id="ARBA00001933"/>
    </source>
</evidence>
<dbReference type="SUPFAM" id="SSF53383">
    <property type="entry name" value="PLP-dependent transferases"/>
    <property type="match status" value="1"/>
</dbReference>
<keyword evidence="8" id="KW-0408">Iron</keyword>
<evidence type="ECO:0000256" key="9">
    <source>
        <dbReference type="ARBA" id="ARBA00023014"/>
    </source>
</evidence>
<keyword evidence="7" id="KW-0663">Pyridoxal phosphate</keyword>
<sequence>MNRPLYLDHAATTPVDARVVAAMVDCLGADGAFGNPASVTHGYGREAAERVEAARAEVAALIGCERREIVWTSGATEADNLALSGAARAAPRGKRHIVTLATEHKAVLDTCRQLARGGWEITCLAPAADGVLDLDQLAAALRDDTLLVSVMAVNNETGVTQDLEAIGRLTRSRGVLFHIDAAQAAGRIALDVARFEADLMSLSAHKAYGPKGVGALYVRRWPRARVEPLLHGGGQEHGLRAGTLATHQIVGMGEACRLAREALERDAAHLRALRERLWAGLRELGGVQLNGHATRAAGGILNVSVDGLGAESLLLALPGLALSAGSACTSVADEPSHVLRAMGLDAARLRSALRFSPGRHTTVEDIDRALEAVRRAVARLRALAGGRRPAPGAAPAAGAFGYGPVVLERFAAAARAGDFEPGTPGVARGQADDPAGTETLTVQLRVDARGMIAQARFRAHGSPALIAAGDFTAESVSGRTVEEARGLTHRHIAEALRLPPSRLPAAVLAGQALIAALDDAVARLLPRPVGAA</sequence>
<keyword evidence="4" id="KW-0808">Transferase</keyword>
<gene>
    <name evidence="13" type="ORF">EV699_105193</name>
</gene>
<dbReference type="GO" id="GO:0031071">
    <property type="term" value="F:cysteine desulfurase activity"/>
    <property type="evidence" value="ECO:0007669"/>
    <property type="project" value="UniProtKB-EC"/>
</dbReference>
<reference evidence="13 14" key="1">
    <citation type="submission" date="2019-03" db="EMBL/GenBank/DDBJ databases">
        <title>Genomic Encyclopedia of Type Strains, Phase IV (KMG-IV): sequencing the most valuable type-strain genomes for metagenomic binning, comparative biology and taxonomic classification.</title>
        <authorList>
            <person name="Goeker M."/>
        </authorList>
    </citation>
    <scope>NUCLEOTIDE SEQUENCE [LARGE SCALE GENOMIC DNA]</scope>
    <source>
        <strain evidence="13 14">DSM 25287</strain>
    </source>
</reference>
<dbReference type="RefSeq" id="WP_165904046.1">
    <property type="nucleotide sequence ID" value="NZ_SLWY01000005.1"/>
</dbReference>
<keyword evidence="9" id="KW-0411">Iron-sulfur</keyword>
<feature type="domain" description="Aminotransferase class V" evidence="11">
    <location>
        <begin position="6"/>
        <end position="368"/>
    </location>
</feature>
<dbReference type="EC" id="2.8.1.7" evidence="3"/>
<dbReference type="Gene3D" id="3.90.1150.10">
    <property type="entry name" value="Aspartate Aminotransferase, domain 1"/>
    <property type="match status" value="1"/>
</dbReference>
<evidence type="ECO:0000256" key="5">
    <source>
        <dbReference type="ARBA" id="ARBA00022714"/>
    </source>
</evidence>
<name>A0A4R2L8L2_9GAMM</name>
<dbReference type="SUPFAM" id="SSF82649">
    <property type="entry name" value="SufE/NifU"/>
    <property type="match status" value="1"/>
</dbReference>
<dbReference type="InterPro" id="IPR002871">
    <property type="entry name" value="NIF_FeS_clus_asmbl_NifU_N"/>
</dbReference>
<evidence type="ECO:0000256" key="8">
    <source>
        <dbReference type="ARBA" id="ARBA00023004"/>
    </source>
</evidence>
<comment type="similarity">
    <text evidence="2">Belongs to the class-V pyridoxal-phosphate-dependent aminotransferase family. NifS/IscS subfamily.</text>
</comment>
<dbReference type="AlphaFoldDB" id="A0A4R2L8L2"/>
<evidence type="ECO:0000256" key="3">
    <source>
        <dbReference type="ARBA" id="ARBA00012239"/>
    </source>
</evidence>
<keyword evidence="6" id="KW-0479">Metal-binding</keyword>
<dbReference type="Gene3D" id="3.90.1010.10">
    <property type="match status" value="1"/>
</dbReference>
<dbReference type="InterPro" id="IPR015422">
    <property type="entry name" value="PyrdxlP-dep_Trfase_small"/>
</dbReference>
<evidence type="ECO:0000256" key="4">
    <source>
        <dbReference type="ARBA" id="ARBA00022679"/>
    </source>
</evidence>
<evidence type="ECO:0000256" key="10">
    <source>
        <dbReference type="ARBA" id="ARBA00050776"/>
    </source>
</evidence>
<evidence type="ECO:0000256" key="2">
    <source>
        <dbReference type="ARBA" id="ARBA00006490"/>
    </source>
</evidence>
<dbReference type="Proteomes" id="UP000295765">
    <property type="component" value="Unassembled WGS sequence"/>
</dbReference>